<organism evidence="1 2">
    <name type="scientific">Thermococcus barophilus</name>
    <dbReference type="NCBI Taxonomy" id="55802"/>
    <lineage>
        <taxon>Archaea</taxon>
        <taxon>Methanobacteriati</taxon>
        <taxon>Methanobacteriota</taxon>
        <taxon>Thermococci</taxon>
        <taxon>Thermococcales</taxon>
        <taxon>Thermococcaceae</taxon>
        <taxon>Thermococcus</taxon>
    </lineage>
</organism>
<dbReference type="GeneID" id="26137153"/>
<reference evidence="1 2" key="1">
    <citation type="journal article" date="2016" name="Genome Announc.">
        <title>Complete genome sequence of the hyperthermophilic and piezophilic archaeon Thermococcus barophilus Ch5, capable of growth at the expense of hydrogenogenesis from carbon monoxide and formate.</title>
        <authorList>
            <person name="Oger P."/>
            <person name="Sokolova T.G."/>
            <person name="Kozhevnikova D.A."/>
            <person name="Taranov E.A."/>
            <person name="Vannier P."/>
            <person name="Lee H.S."/>
            <person name="Kwon K.K."/>
            <person name="Kang S.G."/>
            <person name="Lee J.H."/>
            <person name="Bonch-Osmolovskaya E.A."/>
            <person name="Lebedinsky A.V."/>
        </authorList>
    </citation>
    <scope>NUCLEOTIDE SEQUENCE [LARGE SCALE GENOMIC DNA]</scope>
    <source>
        <strain evidence="2">Ch5</strain>
    </source>
</reference>
<evidence type="ECO:0000313" key="2">
    <source>
        <dbReference type="Proteomes" id="UP000066042"/>
    </source>
</evidence>
<protein>
    <submittedName>
        <fullName evidence="1">Uncharacterized protein</fullName>
    </submittedName>
</protein>
<dbReference type="RefSeq" id="WP_056934347.1">
    <property type="nucleotide sequence ID" value="NZ_CP013050.1"/>
</dbReference>
<dbReference type="Proteomes" id="UP000066042">
    <property type="component" value="Chromosome"/>
</dbReference>
<sequence>MISVRKFEYYEMELDVLEEQMVLFSTEEQPSEYKPRKETYHVIFKNDYVEINGHGINVRIRLTKNNVATLYFLLVKMAEKVMEAEDYKKLAEELKAYSAL</sequence>
<accession>A0A0S1XDQ2</accession>
<evidence type="ECO:0000313" key="1">
    <source>
        <dbReference type="EMBL" id="ALM75824.1"/>
    </source>
</evidence>
<gene>
    <name evidence="1" type="ORF">TBCH5v1_1919</name>
</gene>
<dbReference type="PATRIC" id="fig|55802.8.peg.1902"/>
<dbReference type="EMBL" id="CP013050">
    <property type="protein sequence ID" value="ALM75824.1"/>
    <property type="molecule type" value="Genomic_DNA"/>
</dbReference>
<dbReference type="AlphaFoldDB" id="A0A0S1XDQ2"/>
<proteinExistence type="predicted"/>
<name>A0A0S1XDQ2_THEBA</name>